<dbReference type="Pfam" id="PF18957">
    <property type="entry name" value="RibLong"/>
    <property type="match status" value="5"/>
</dbReference>
<feature type="domain" description="Long Rib" evidence="8">
    <location>
        <begin position="998"/>
        <end position="1089"/>
    </location>
</feature>
<feature type="region of interest" description="Disordered" evidence="5">
    <location>
        <begin position="1547"/>
        <end position="1871"/>
    </location>
</feature>
<feature type="chain" id="PRO_5046605292" evidence="6">
    <location>
        <begin position="31"/>
        <end position="1906"/>
    </location>
</feature>
<dbReference type="EMBL" id="CP121208">
    <property type="protein sequence ID" value="WFM83590.1"/>
    <property type="molecule type" value="Genomic_DNA"/>
</dbReference>
<evidence type="ECO:0000256" key="5">
    <source>
        <dbReference type="SAM" id="MobiDB-lite"/>
    </source>
</evidence>
<feature type="domain" description="Long Rib" evidence="8">
    <location>
        <begin position="1255"/>
        <end position="1357"/>
    </location>
</feature>
<feature type="compositionally biased region" description="Polar residues" evidence="5">
    <location>
        <begin position="929"/>
        <end position="942"/>
    </location>
</feature>
<dbReference type="Pfam" id="PF08428">
    <property type="entry name" value="Rib"/>
    <property type="match status" value="1"/>
</dbReference>
<keyword evidence="4" id="KW-0106">Calcium</keyword>
<feature type="region of interest" description="Disordered" evidence="5">
    <location>
        <begin position="1403"/>
        <end position="1428"/>
    </location>
</feature>
<dbReference type="Proteomes" id="UP001215216">
    <property type="component" value="Chromosome"/>
</dbReference>
<evidence type="ECO:0000256" key="4">
    <source>
        <dbReference type="ARBA" id="ARBA00022837"/>
    </source>
</evidence>
<keyword evidence="2" id="KW-0964">Secreted</keyword>
<evidence type="ECO:0000313" key="10">
    <source>
        <dbReference type="Proteomes" id="UP001215216"/>
    </source>
</evidence>
<comment type="subcellular location">
    <subcellularLocation>
        <location evidence="1">Secreted</location>
    </subcellularLocation>
</comment>
<name>A0ABY8FYI1_9ACTO</name>
<proteinExistence type="predicted"/>
<evidence type="ECO:0000259" key="8">
    <source>
        <dbReference type="Pfam" id="PF18957"/>
    </source>
</evidence>
<feature type="compositionally biased region" description="Basic and acidic residues" evidence="5">
    <location>
        <begin position="1834"/>
        <end position="1852"/>
    </location>
</feature>
<feature type="signal peptide" evidence="6">
    <location>
        <begin position="1"/>
        <end position="30"/>
    </location>
</feature>
<dbReference type="InterPro" id="IPR013783">
    <property type="entry name" value="Ig-like_fold"/>
</dbReference>
<evidence type="ECO:0000256" key="2">
    <source>
        <dbReference type="ARBA" id="ARBA00022525"/>
    </source>
</evidence>
<feature type="region of interest" description="Disordered" evidence="5">
    <location>
        <begin position="925"/>
        <end position="961"/>
    </location>
</feature>
<evidence type="ECO:0000256" key="6">
    <source>
        <dbReference type="SAM" id="SignalP"/>
    </source>
</evidence>
<dbReference type="Gene3D" id="2.60.40.10">
    <property type="entry name" value="Immunoglobulins"/>
    <property type="match status" value="1"/>
</dbReference>
<evidence type="ECO:0000313" key="9">
    <source>
        <dbReference type="EMBL" id="WFM83590.1"/>
    </source>
</evidence>
<feature type="compositionally biased region" description="Basic and acidic residues" evidence="5">
    <location>
        <begin position="1621"/>
        <end position="1631"/>
    </location>
</feature>
<dbReference type="NCBIfam" id="NF038186">
    <property type="entry name" value="YPDG_rpt"/>
    <property type="match status" value="4"/>
</dbReference>
<feature type="compositionally biased region" description="Basic and acidic residues" evidence="5">
    <location>
        <begin position="1690"/>
        <end position="1732"/>
    </location>
</feature>
<organism evidence="9 10">
    <name type="scientific">Arcanobacterium canis</name>
    <dbReference type="NCBI Taxonomy" id="999183"/>
    <lineage>
        <taxon>Bacteria</taxon>
        <taxon>Bacillati</taxon>
        <taxon>Actinomycetota</taxon>
        <taxon>Actinomycetes</taxon>
        <taxon>Actinomycetales</taxon>
        <taxon>Actinomycetaceae</taxon>
        <taxon>Arcanobacterium</taxon>
    </lineage>
</organism>
<dbReference type="InterPro" id="IPR044055">
    <property type="entry name" value="RibLong"/>
</dbReference>
<dbReference type="InterPro" id="IPR059100">
    <property type="entry name" value="TSP3_bac"/>
</dbReference>
<dbReference type="RefSeq" id="WP_278012985.1">
    <property type="nucleotide sequence ID" value="NZ_CP121208.1"/>
</dbReference>
<feature type="domain" description="Rib" evidence="7">
    <location>
        <begin position="1372"/>
        <end position="1455"/>
    </location>
</feature>
<reference evidence="9 10" key="1">
    <citation type="submission" date="2023-03" db="EMBL/GenBank/DDBJ databases">
        <title>Complete genome of Arcanobacterium canis strain DSM 25104 isolated in 2010 from a canine otitis externa in Germany.</title>
        <authorList>
            <person name="Borowiak M."/>
            <person name="Kreitlow A."/>
            <person name="Malorny B."/>
            <person name="Laemmler C."/>
            <person name="Prenger-Berninghoff E."/>
            <person name="Ploetz M."/>
            <person name="Abdulmawjood A."/>
        </authorList>
    </citation>
    <scope>NUCLEOTIDE SEQUENCE [LARGE SCALE GENOMIC DNA]</scope>
    <source>
        <strain evidence="9 10">DSM 25104</strain>
    </source>
</reference>
<keyword evidence="10" id="KW-1185">Reference proteome</keyword>
<feature type="compositionally biased region" description="Basic and acidic residues" evidence="5">
    <location>
        <begin position="1762"/>
        <end position="1785"/>
    </location>
</feature>
<dbReference type="PANTHER" id="PTHR37467:SF1">
    <property type="entry name" value="EXPORTED CALCIUM-BINDING GLYCOPROTEIN"/>
    <property type="match status" value="1"/>
</dbReference>
<feature type="domain" description="Long Rib" evidence="8">
    <location>
        <begin position="899"/>
        <end position="991"/>
    </location>
</feature>
<feature type="compositionally biased region" description="Basic and acidic residues" evidence="5">
    <location>
        <begin position="1744"/>
        <end position="1754"/>
    </location>
</feature>
<feature type="domain" description="Long Rib" evidence="8">
    <location>
        <begin position="1816"/>
        <end position="1901"/>
    </location>
</feature>
<sequence>MKNINTSRFWRKPAAAFGAVAIAASGLATGAGFGVLGTQNVAYAAGESPASGGGQIVKGGGTINGATLPLSSIIEAEDTTTDPTPNKTKYGVTGSVSELQKLVRNDYLGGAVRGKTPVDYGQAVGVEGVTVYARWIEQNQQGTITYVSPTYKTKTLNDGRFGLILKPYTDANGTKRVFTGQAEALAADGVREKLQTWIETPDGKMMILNPAVTPIPAAGNLITPSSKTLTFNPGTNSAVDVNFLIADRPDAEDWKAKFLPADVAKDAVTGADKYQKQAVDTSRKGNGTASGFGYWNFQRAANANQLFSYSSKDFSDPALYKTPIKVSYLSDHALNEIVKYLGENPSKFDNRTKPNMDISGAAWRPSGWTWENETTLQNWINEKVKADPAKWIAETIETETDPNGWYSVKFNGTFGNAYNKRGYDDGVSVYSNLSRDNGTMYKLPNGNQVKAYDLFGTVSPSADLGSWKSDITTRGDNFPKHVNWNWMYAAPVVDPALGAGYTDPFWGGRWSGDRDLVGSSFGPASALPNGTYQWLSANQKIENLNFGMIPQKLFFNVTPYDSGTNPAAPKDTAHTQTYGIVPLGPDYKYQVKWVKTPIDDSGKSIGGTVPADEVGNGGIVPITIGNDGSISDAPITVDPDTKTSYQAILQMVDKGGKTTDLGYDSFIATPTVVKYEPVKAPEGKPTSVLPKADYNGKLDGNGEKPEGATFSVNDADLPEGYTLVESKEKVNAPGTIFMDSETGELTVQPKAGAKADNSDVFTVSVIVKDKNQKVLATANAQIDPQPTDAQRFEPNPVKEATTTVGTAITTDPITFDDVTTDDKEAISTEAEDGPLSKTTFTLPENPEAKATIDAATGKITVPADAPEGKHTYPVTVTYPDKTTDTVSVVVNVKPKVQEADIYAPEYIPAKFPNGTALRIHAPADKSGKQLPSNTKFAPQDQSKLPKGVKVNENGTISINPENGLKVNEETTIPVTVKYPDGSSEVIEAKVTKTPNTADQTNPGAGTAEGLPGKGVPVTFDGTDKIPADSTITANPKPGANTPAFTFTVNGEGGVKVNIPEAATPGTYDVPVTVTYPDRSTDTTTITVKVLSGEDNPNPPTGASQHVTFGVRIDGKAVLSGGPGAFDKNLPASLKDLVVTLTAQDGKQYKSTDGGSTWLGTKDFPVVMNFGLADFKPGTYTVTVDGEEDANKDKLVLKANSQLRDGAKIEIKEETPNLFVEFLKDSDGDGVNDDKDLCAGTESGSRVDDTGCSISQKYDAKYADTKIKGGATESAFPTFDDVTTPEKETAKDIPAGTTFKLDPEFEKKTATDYPGYTFAVDKNNGEVKVTAPADAKDATIKVPVVVTYNDGTDDVTKLVEEKVIANFTVTPLDNAKYDPKVTPITKDFGTRTTEDEVKNAVTVPNFPKDGKQPKITVDPGQTMPDGKTSGETKIKVTVTYPDGSVDKVVVPVTVRDMPWMEIVPIAGVGAIDDQTVVEGKPIKDVAVKTADKDAKVSISGQPKGIELKDGVISGTPIVSDWGKDEESRDFTVSVTASNSDGSKSKTTFVITVQRDTNRDSDGDGLSDDQEKKLGTDPNKADTDGDGLKDGDEVNKFKTDPKSADTDKDGVNDGDEVTGAKNPFKDGKSDPKGEPGNTDPNKADSDGDGVKDGDELNTKVDPKTGKTVSSGDTDAVTDPNKADSDGDGLSDDQEKKLGTDPNKADTDGDGLKDGDEVNKFKTDPKSADTDKDGVNDGDEVTGAKNPFKDGKSDPKGEPGNTDPNKADSDGDGVKDGDELNTKVDPKTGKTVADPQATDKVTDPNSFPATPLVPIPNVTYPGETKVEQGKTATIPAPKDKDGKSLPEGTKYDRTPKTPGWAKVNPDGSLILTPGKDVKPGKYDVEVKITFPNGTSVVKKVPVTVLGAVQ</sequence>
<dbReference type="SUPFAM" id="SSF103647">
    <property type="entry name" value="TSP type-3 repeat"/>
    <property type="match status" value="1"/>
</dbReference>
<dbReference type="PANTHER" id="PTHR37467">
    <property type="entry name" value="EXPORTED CALCIUM-BINDING GLYCOPROTEIN-RELATED"/>
    <property type="match status" value="1"/>
</dbReference>
<dbReference type="InterPro" id="IPR053180">
    <property type="entry name" value="Ca-binding_acidic-repeat"/>
</dbReference>
<feature type="compositionally biased region" description="Basic and acidic residues" evidence="5">
    <location>
        <begin position="1567"/>
        <end position="1609"/>
    </location>
</feature>
<feature type="compositionally biased region" description="Basic and acidic residues" evidence="5">
    <location>
        <begin position="1639"/>
        <end position="1662"/>
    </location>
</feature>
<dbReference type="InterPro" id="IPR028974">
    <property type="entry name" value="TSP_type-3_rpt"/>
</dbReference>
<evidence type="ECO:0000256" key="1">
    <source>
        <dbReference type="ARBA" id="ARBA00004613"/>
    </source>
</evidence>
<protein>
    <submittedName>
        <fullName evidence="9">Rib/alpha-like domain-containing protein</fullName>
    </submittedName>
</protein>
<dbReference type="InterPro" id="IPR059115">
    <property type="entry name" value="Rib"/>
</dbReference>
<gene>
    <name evidence="9" type="ORF">P7079_00990</name>
</gene>
<keyword evidence="3 6" id="KW-0732">Signal</keyword>
<dbReference type="Pfam" id="PF18884">
    <property type="entry name" value="TSP3_bac"/>
    <property type="match status" value="6"/>
</dbReference>
<evidence type="ECO:0000259" key="7">
    <source>
        <dbReference type="Pfam" id="PF08428"/>
    </source>
</evidence>
<accession>A0ABY8FYI1</accession>
<feature type="domain" description="Long Rib" evidence="8">
    <location>
        <begin position="831"/>
        <end position="893"/>
    </location>
</feature>
<evidence type="ECO:0000256" key="3">
    <source>
        <dbReference type="ARBA" id="ARBA00022729"/>
    </source>
</evidence>